<reference evidence="1 2" key="1">
    <citation type="submission" date="2020-10" db="EMBL/GenBank/DDBJ databases">
        <title>Degradation of 1,4-Dioxane by Xanthobacter sp. YN2, via a Novel Group-2 Soluble Di-Iron Monooxygenase.</title>
        <authorList>
            <person name="Ma F."/>
            <person name="Wang Y."/>
            <person name="Yang J."/>
            <person name="Guo H."/>
            <person name="Su D."/>
            <person name="Yu L."/>
        </authorList>
    </citation>
    <scope>NUCLEOTIDE SEQUENCE [LARGE SCALE GENOMIC DNA]</scope>
    <source>
        <strain evidence="1 2">YN2</strain>
        <plasmid evidence="1 2">unnamed4</plasmid>
    </source>
</reference>
<keyword evidence="1" id="KW-0614">Plasmid</keyword>
<organism evidence="1 2">
    <name type="scientific">Xanthobacter dioxanivorans</name>
    <dbReference type="NCBI Taxonomy" id="2528964"/>
    <lineage>
        <taxon>Bacteria</taxon>
        <taxon>Pseudomonadati</taxon>
        <taxon>Pseudomonadota</taxon>
        <taxon>Alphaproteobacteria</taxon>
        <taxon>Hyphomicrobiales</taxon>
        <taxon>Xanthobacteraceae</taxon>
        <taxon>Xanthobacter</taxon>
    </lineage>
</organism>
<name>A0A974PUX7_9HYPH</name>
<dbReference type="KEGG" id="xdi:EZH22_31290"/>
<sequence>MELNMANLSSEQNVTITWKMLVEAAKKAAAAQGYALERLPGRGLSNIWQLTKGGKTKVTSIRTTRDRWVAFPPLAGGTKWKTLDEVDTVLVATVDARENPQNVQVYMFPADDVRKRFNGSYAARIKEGLKVQDNFGMWVSLDRDERPVFSVGSGIIEHYKPIAIYPLADLAAGTAGEESEAEAEEAAAETAAPTLTTISDVISWARERVAQIAGVQLSAVKLDLKIEW</sequence>
<protein>
    <submittedName>
        <fullName evidence="1">Uncharacterized protein</fullName>
    </submittedName>
</protein>
<evidence type="ECO:0000313" key="1">
    <source>
        <dbReference type="EMBL" id="QRG10287.1"/>
    </source>
</evidence>
<geneLocation type="plasmid" evidence="1 2">
    <name>unnamed4</name>
</geneLocation>
<dbReference type="AlphaFoldDB" id="A0A974PUX7"/>
<gene>
    <name evidence="1" type="ORF">EZH22_31290</name>
</gene>
<proteinExistence type="predicted"/>
<dbReference type="EMBL" id="CP063366">
    <property type="protein sequence ID" value="QRG10287.1"/>
    <property type="molecule type" value="Genomic_DNA"/>
</dbReference>
<evidence type="ECO:0000313" key="2">
    <source>
        <dbReference type="Proteomes" id="UP000596427"/>
    </source>
</evidence>
<dbReference type="Proteomes" id="UP000596427">
    <property type="component" value="Plasmid unnamed4"/>
</dbReference>
<keyword evidence="2" id="KW-1185">Reference proteome</keyword>
<accession>A0A974PUX7</accession>